<proteinExistence type="predicted"/>
<accession>A0ABS9UXV2</accession>
<sequence length="99" mass="11571">MLKPESMYASEIDDEIAQVFLEYTSKERSYFNGTSYIDKSLNILYGAINNYYYLLSRKYFLLKKNLLIFQASLLEKNMVDHIDEKASSITAQETKEGFN</sequence>
<protein>
    <submittedName>
        <fullName evidence="1">Uncharacterized protein</fullName>
    </submittedName>
</protein>
<organism evidence="1 2">
    <name type="scientific">Belliella filtrata</name>
    <dbReference type="NCBI Taxonomy" id="2923435"/>
    <lineage>
        <taxon>Bacteria</taxon>
        <taxon>Pseudomonadati</taxon>
        <taxon>Bacteroidota</taxon>
        <taxon>Cytophagia</taxon>
        <taxon>Cytophagales</taxon>
        <taxon>Cyclobacteriaceae</taxon>
        <taxon>Belliella</taxon>
    </lineage>
</organism>
<dbReference type="Proteomes" id="UP001165489">
    <property type="component" value="Unassembled WGS sequence"/>
</dbReference>
<comment type="caution">
    <text evidence="1">The sequence shown here is derived from an EMBL/GenBank/DDBJ whole genome shotgun (WGS) entry which is preliminary data.</text>
</comment>
<gene>
    <name evidence="1" type="ORF">MM239_06280</name>
</gene>
<reference evidence="1" key="1">
    <citation type="submission" date="2022-03" db="EMBL/GenBank/DDBJ databases">
        <title>De novo assembled genomes of Belliella spp. (Cyclobacteriaceae) strains.</title>
        <authorList>
            <person name="Szabo A."/>
            <person name="Korponai K."/>
            <person name="Felfoldi T."/>
        </authorList>
    </citation>
    <scope>NUCLEOTIDE SEQUENCE</scope>
    <source>
        <strain evidence="1">DSM 111904</strain>
    </source>
</reference>
<evidence type="ECO:0000313" key="2">
    <source>
        <dbReference type="Proteomes" id="UP001165489"/>
    </source>
</evidence>
<keyword evidence="2" id="KW-1185">Reference proteome</keyword>
<evidence type="ECO:0000313" key="1">
    <source>
        <dbReference type="EMBL" id="MCH7408993.1"/>
    </source>
</evidence>
<dbReference type="EMBL" id="JAKZGP010000010">
    <property type="protein sequence ID" value="MCH7408993.1"/>
    <property type="molecule type" value="Genomic_DNA"/>
</dbReference>
<dbReference type="RefSeq" id="WP_241347354.1">
    <property type="nucleotide sequence ID" value="NZ_JAKZGP010000010.1"/>
</dbReference>
<name>A0ABS9UXV2_9BACT</name>